<keyword evidence="2" id="KW-1185">Reference proteome</keyword>
<dbReference type="EMBL" id="BAABBV010000001">
    <property type="protein sequence ID" value="GAA4157335.1"/>
    <property type="molecule type" value="Genomic_DNA"/>
</dbReference>
<comment type="caution">
    <text evidence="1">The sequence shown here is derived from an EMBL/GenBank/DDBJ whole genome shotgun (WGS) entry which is preliminary data.</text>
</comment>
<gene>
    <name evidence="1" type="ORF">GCM10022286_08860</name>
</gene>
<protein>
    <submittedName>
        <fullName evidence="1">Uncharacterized protein</fullName>
    </submittedName>
</protein>
<reference evidence="1" key="1">
    <citation type="journal article" date="2014" name="Int. J. Syst. Evol. Microbiol.">
        <title>Complete genome of a new Firmicutes species belonging to the dominant human colonic microbiota ('Ruminococcus bicirculans') reveals two chromosomes and a selective capacity to utilize plant glucans.</title>
        <authorList>
            <consortium name="NISC Comparative Sequencing Program"/>
            <person name="Wegmann U."/>
            <person name="Louis P."/>
            <person name="Goesmann A."/>
            <person name="Henrissat B."/>
            <person name="Duncan S.H."/>
            <person name="Flint H.J."/>
        </authorList>
    </citation>
    <scope>NUCLEOTIDE SEQUENCE</scope>
    <source>
        <strain evidence="1">JCM 17590</strain>
    </source>
</reference>
<evidence type="ECO:0000313" key="1">
    <source>
        <dbReference type="EMBL" id="GAA4157335.1"/>
    </source>
</evidence>
<name>A0ABP7ZGR7_9MICO</name>
<accession>A0ABP7ZGR7</accession>
<evidence type="ECO:0000313" key="2">
    <source>
        <dbReference type="Proteomes" id="UP001415169"/>
    </source>
</evidence>
<reference evidence="1" key="2">
    <citation type="submission" date="2023-12" db="EMBL/GenBank/DDBJ databases">
        <authorList>
            <person name="Sun Q."/>
            <person name="Inoue M."/>
        </authorList>
    </citation>
    <scope>NUCLEOTIDE SEQUENCE</scope>
    <source>
        <strain evidence="1">JCM 17590</strain>
    </source>
</reference>
<dbReference type="Proteomes" id="UP001415169">
    <property type="component" value="Unassembled WGS sequence"/>
</dbReference>
<sequence>MFFGRRKHAAPTPAPAVLASAPPAAPQLTDELIFAAVQKSLNDVFGENGDWTVARRSPDQDDLIFHDVLVHSLATSVTASVAAARETLVPTGGPLGLLRAPRVESNATEAAAEESADEPAALSWEPAPITRWADLKRPVTGEVAVITHDTVTHDKAA</sequence>
<dbReference type="RefSeq" id="WP_344790537.1">
    <property type="nucleotide sequence ID" value="NZ_BAABBV010000001.1"/>
</dbReference>
<organism evidence="1 2">
    <name type="scientific">Gryllotalpicola daejeonensis</name>
    <dbReference type="NCBI Taxonomy" id="993087"/>
    <lineage>
        <taxon>Bacteria</taxon>
        <taxon>Bacillati</taxon>
        <taxon>Actinomycetota</taxon>
        <taxon>Actinomycetes</taxon>
        <taxon>Micrococcales</taxon>
        <taxon>Microbacteriaceae</taxon>
        <taxon>Gryllotalpicola</taxon>
    </lineage>
</organism>
<proteinExistence type="predicted"/>